<dbReference type="GeneID" id="60684165"/>
<dbReference type="RefSeq" id="WP_060716695.1">
    <property type="nucleotide sequence ID" value="NZ_CP055265.1"/>
</dbReference>
<gene>
    <name evidence="2" type="ORF">DXT89_24925</name>
    <name evidence="3" type="ORF">IEI95_007785</name>
</gene>
<comment type="caution">
    <text evidence="2">The sequence shown here is derived from an EMBL/GenBank/DDBJ whole genome shotgun (WGS) entry which is preliminary data.</text>
</comment>
<name>A0A120DCR8_AGRVI</name>
<dbReference type="InterPro" id="IPR039422">
    <property type="entry name" value="MarR/SlyA-like"/>
</dbReference>
<organism evidence="2 4">
    <name type="scientific">Agrobacterium vitis</name>
    <name type="common">Rhizobium vitis</name>
    <dbReference type="NCBI Taxonomy" id="373"/>
    <lineage>
        <taxon>Bacteria</taxon>
        <taxon>Pseudomonadati</taxon>
        <taxon>Pseudomonadota</taxon>
        <taxon>Alphaproteobacteria</taxon>
        <taxon>Hyphomicrobiales</taxon>
        <taxon>Rhizobiaceae</taxon>
        <taxon>Rhizobium/Agrobacterium group</taxon>
        <taxon>Agrobacterium</taxon>
    </lineage>
</organism>
<protein>
    <submittedName>
        <fullName evidence="2">MarR family transcriptional regulator</fullName>
    </submittedName>
</protein>
<accession>A0A120DCR8</accession>
<evidence type="ECO:0000313" key="4">
    <source>
        <dbReference type="Proteomes" id="UP000436911"/>
    </source>
</evidence>
<feature type="domain" description="HTH marR-type" evidence="1">
    <location>
        <begin position="37"/>
        <end position="171"/>
    </location>
</feature>
<dbReference type="InterPro" id="IPR036388">
    <property type="entry name" value="WH-like_DNA-bd_sf"/>
</dbReference>
<dbReference type="PRINTS" id="PR00598">
    <property type="entry name" value="HTHMARR"/>
</dbReference>
<dbReference type="AlphaFoldDB" id="A0A120DCR8"/>
<sequence length="175" mass="19767">MLDSSDRVVSQTQKVFEELVRQWEIDFPGEDSSPIAIAMRIRHLYQLDQESLQAILTPFGLGVGDIDVLTHLAQRPEDRPVRPSDLAELCMVTTGAITGRLTKLEQRKCLKRVPHPSDKRTIYVEITEAGRELLNRTREEVAKSSHLLQGIRALEFSERRDLVAALAKLISLLPS</sequence>
<dbReference type="Pfam" id="PF12802">
    <property type="entry name" value="MarR_2"/>
    <property type="match status" value="1"/>
</dbReference>
<dbReference type="InterPro" id="IPR036390">
    <property type="entry name" value="WH_DNA-bd_sf"/>
</dbReference>
<reference evidence="2 4" key="1">
    <citation type="submission" date="2018-08" db="EMBL/GenBank/DDBJ databases">
        <title>Genome sequencing of Agrobacterium vitis strain ICMP 10754.</title>
        <authorList>
            <person name="Visnovsky S.B."/>
            <person name="Pitman A.R."/>
        </authorList>
    </citation>
    <scope>NUCLEOTIDE SEQUENCE [LARGE SCALE GENOMIC DNA]</scope>
    <source>
        <strain evidence="2 4">ICMP 10754</strain>
    </source>
</reference>
<dbReference type="GO" id="GO:0006950">
    <property type="term" value="P:response to stress"/>
    <property type="evidence" value="ECO:0007669"/>
    <property type="project" value="TreeGrafter"/>
</dbReference>
<dbReference type="PANTHER" id="PTHR33164:SF104">
    <property type="entry name" value="TRANSCRIPTIONAL REGULATORY PROTEIN"/>
    <property type="match status" value="1"/>
</dbReference>
<dbReference type="SUPFAM" id="SSF46785">
    <property type="entry name" value="Winged helix' DNA-binding domain"/>
    <property type="match status" value="1"/>
</dbReference>
<dbReference type="EMBL" id="QUSG01000025">
    <property type="protein sequence ID" value="KAA3520814.1"/>
    <property type="molecule type" value="Genomic_DNA"/>
</dbReference>
<evidence type="ECO:0000313" key="2">
    <source>
        <dbReference type="EMBL" id="KAA3520814.1"/>
    </source>
</evidence>
<proteinExistence type="predicted"/>
<evidence type="ECO:0000313" key="3">
    <source>
        <dbReference type="EMBL" id="MBF2714154.1"/>
    </source>
</evidence>
<dbReference type="SMART" id="SM00347">
    <property type="entry name" value="HTH_MARR"/>
    <property type="match status" value="1"/>
</dbReference>
<reference evidence="3" key="2">
    <citation type="submission" date="2020-11" db="EMBL/GenBank/DDBJ databases">
        <title>Agrobacterium vitis strain K377 genome.</title>
        <authorList>
            <person name="Xi H."/>
        </authorList>
    </citation>
    <scope>NUCLEOTIDE SEQUENCE</scope>
    <source>
        <strain evidence="3">K377</strain>
    </source>
</reference>
<dbReference type="InterPro" id="IPR000835">
    <property type="entry name" value="HTH_MarR-typ"/>
</dbReference>
<dbReference type="Gene3D" id="1.10.10.10">
    <property type="entry name" value="Winged helix-like DNA-binding domain superfamily/Winged helix DNA-binding domain"/>
    <property type="match status" value="1"/>
</dbReference>
<evidence type="ECO:0000259" key="1">
    <source>
        <dbReference type="PROSITE" id="PS50995"/>
    </source>
</evidence>
<dbReference type="Proteomes" id="UP000436911">
    <property type="component" value="Unassembled WGS sequence"/>
</dbReference>
<dbReference type="Proteomes" id="UP000655037">
    <property type="component" value="Unassembled WGS sequence"/>
</dbReference>
<dbReference type="EMBL" id="JACXXJ020000003">
    <property type="protein sequence ID" value="MBF2714154.1"/>
    <property type="molecule type" value="Genomic_DNA"/>
</dbReference>
<dbReference type="GO" id="GO:0003700">
    <property type="term" value="F:DNA-binding transcription factor activity"/>
    <property type="evidence" value="ECO:0007669"/>
    <property type="project" value="InterPro"/>
</dbReference>
<dbReference type="PANTHER" id="PTHR33164">
    <property type="entry name" value="TRANSCRIPTIONAL REGULATOR, MARR FAMILY"/>
    <property type="match status" value="1"/>
</dbReference>
<dbReference type="PROSITE" id="PS50995">
    <property type="entry name" value="HTH_MARR_2"/>
    <property type="match status" value="1"/>
</dbReference>
<dbReference type="OrthoDB" id="582199at2"/>